<feature type="coiled-coil region" evidence="4">
    <location>
        <begin position="646"/>
        <end position="673"/>
    </location>
</feature>
<dbReference type="Gene3D" id="2.60.20.10">
    <property type="entry name" value="Crystallins"/>
    <property type="match status" value="1"/>
</dbReference>
<dbReference type="Pfam" id="PF01966">
    <property type="entry name" value="HD"/>
    <property type="match status" value="2"/>
</dbReference>
<evidence type="ECO:0000313" key="7">
    <source>
        <dbReference type="Proteomes" id="UP000324632"/>
    </source>
</evidence>
<dbReference type="Gene3D" id="3.30.70.2760">
    <property type="match status" value="2"/>
</dbReference>
<dbReference type="InterPro" id="IPR011024">
    <property type="entry name" value="G_crystallin-like"/>
</dbReference>
<dbReference type="SMART" id="SM00247">
    <property type="entry name" value="XTALbg"/>
    <property type="match status" value="1"/>
</dbReference>
<feature type="domain" description="HD" evidence="5">
    <location>
        <begin position="91"/>
        <end position="241"/>
    </location>
</feature>
<evidence type="ECO:0000256" key="3">
    <source>
        <dbReference type="ARBA" id="ARBA00022737"/>
    </source>
</evidence>
<evidence type="ECO:0000313" key="6">
    <source>
        <dbReference type="EMBL" id="KAA0721722.1"/>
    </source>
</evidence>
<dbReference type="InterPro" id="IPR001064">
    <property type="entry name" value="Beta/gamma_crystallin"/>
</dbReference>
<keyword evidence="4" id="KW-0175">Coiled coil</keyword>
<dbReference type="GO" id="GO:0006203">
    <property type="term" value="P:dGTP catabolic process"/>
    <property type="evidence" value="ECO:0007669"/>
    <property type="project" value="TreeGrafter"/>
</dbReference>
<proteinExistence type="inferred from homology"/>
<dbReference type="InterPro" id="IPR006674">
    <property type="entry name" value="HD_domain"/>
</dbReference>
<accession>A0A5A9PJB9</accession>
<dbReference type="EMBL" id="SOYY01000004">
    <property type="protein sequence ID" value="KAA0721722.1"/>
    <property type="molecule type" value="Genomic_DNA"/>
</dbReference>
<dbReference type="PROSITE" id="PS51831">
    <property type="entry name" value="HD"/>
    <property type="match status" value="1"/>
</dbReference>
<evidence type="ECO:0000259" key="5">
    <source>
        <dbReference type="PROSITE" id="PS51831"/>
    </source>
</evidence>
<dbReference type="InterPro" id="IPR050135">
    <property type="entry name" value="dGTPase-like"/>
</dbReference>
<evidence type="ECO:0000256" key="2">
    <source>
        <dbReference type="ARBA" id="ARBA00009646"/>
    </source>
</evidence>
<dbReference type="AlphaFoldDB" id="A0A5A9PJB9"/>
<sequence>MATRSSTLLLSSKIKTEKMEDGKLSGPAPKKVRESDENSIKMKIFNDSVHGQIELHPLLVKIIDTPQFQRLRHLKQLGTKYMIYPGATHTRFEHSIGVSYLAGCMVKILREKQTELNITDQDLLCVEIAALCHDLGHGPFSHLFDGMFIPAVGADRKWEHEDASLDMFNYMLKKNPLMKEMEAYGLEQDDITFITELIKGVKIKDDKDEWTARGRNEEKSFLYEIVANKRNGIDVDKWDYFARDCHHLGIPNGFDLQRLLRSARVCDVKMNKKLWKSICYRDKVADNIYDMFHTRYTLHRQALQHKTGYIIDVMIKDALVAANEKLRPRRKISDAIDNMADYTKLTDHIFDEILQAPEHLDLKEAKVILENIVNRRLPKFVGEARLDEEKLEEKLKEEQPHLELTKAYKRKEYQTILKNDWDEKNPNKKIADKDLEIYVVDLGFGTEENPIDDVYFYNKRHPNKAFRMEKWQVSELRPNKFHEWIVRMYYKNTKQDYQGEQLEGFQEWCKNTEFVEEKAKKPHEKLQKHIGKDDKKNPGKIFNDSIHGQIELDLVLVKIIDTPQFQRLRNIKQLGANNHVFPGATHTRFEYSIGMAYLAGCLAKVLQEQQKDIISDQDILCVQIAALCYNLGEEWKHEVASVWMFLDIVESEKNKEEKEMKKKKTEKGKEERKKPFNLDEDDDLDFICELIHGEREKISSRKNKPFLYEIVNNTWNGIDVRKWDYFARDCHHLGLSNSFDYQRLLKSARVCEVDEKKHICFKDTVADNVYDMFHTRYTLYRQSYQHKISNIIEEKIAKALKTKVKIDFSAITATHLLEDINSKITRIKRPRGQKKKPDMESVVGSVEAAMKDFTKLTDHIFEEILYSTDEKLKDARKEIEDIVNRRLPKFVGEAKVPSSFEYKSTQELKVVIMDHGMRVGKDKPKTPFDKVYFYNKRNPDKAFEIKEYQVSSLMPVKFDELWVRVYYNKKTDEEEKGEDDAPAICLYGDQEFDGESQMITEDCTSLEEQYNINEVHSCDVIDGRWNLYRDVDYTGDHYTVVDTAYPNPAGWGADNPTVFNDSIHGHIEVHPLLVKIIDTLEFQRLRNIKQLGAGYWVYPGASHNRFEHSIGVAYLAGCLIKSLQEKQAELKITDGDKLCVQIAGLCHDLGHGPFSHLFDIMFIPEIRGSGFQWKHEMASVEMFQHMVKTNELREDMIVYGLNPDEDLLFIEELIQGVNTCDTPVNTSVNFHCDLFSCVSFEILNVL</sequence>
<dbReference type="CDD" id="cd00077">
    <property type="entry name" value="HDc"/>
    <property type="match status" value="2"/>
</dbReference>
<evidence type="ECO:0000256" key="4">
    <source>
        <dbReference type="SAM" id="Coils"/>
    </source>
</evidence>
<organism evidence="6 7">
    <name type="scientific">Triplophysa tibetana</name>
    <dbReference type="NCBI Taxonomy" id="1572043"/>
    <lineage>
        <taxon>Eukaryota</taxon>
        <taxon>Metazoa</taxon>
        <taxon>Chordata</taxon>
        <taxon>Craniata</taxon>
        <taxon>Vertebrata</taxon>
        <taxon>Euteleostomi</taxon>
        <taxon>Actinopterygii</taxon>
        <taxon>Neopterygii</taxon>
        <taxon>Teleostei</taxon>
        <taxon>Ostariophysi</taxon>
        <taxon>Cypriniformes</taxon>
        <taxon>Nemacheilidae</taxon>
        <taxon>Triplophysa</taxon>
    </lineage>
</organism>
<dbReference type="Pfam" id="PF00030">
    <property type="entry name" value="Crystall"/>
    <property type="match status" value="1"/>
</dbReference>
<evidence type="ECO:0000256" key="1">
    <source>
        <dbReference type="ARBA" id="ARBA00005776"/>
    </source>
</evidence>
<gene>
    <name evidence="6" type="ORF">E1301_Tti022397</name>
</gene>
<dbReference type="Proteomes" id="UP000324632">
    <property type="component" value="Chromosome 4"/>
</dbReference>
<comment type="caution">
    <text evidence="6">The sequence shown here is derived from an EMBL/GenBank/DDBJ whole genome shotgun (WGS) entry which is preliminary data.</text>
</comment>
<dbReference type="SMART" id="SM00471">
    <property type="entry name" value="HDc"/>
    <property type="match status" value="3"/>
</dbReference>
<dbReference type="InterPro" id="IPR003607">
    <property type="entry name" value="HD/PDEase_dom"/>
</dbReference>
<protein>
    <submittedName>
        <fullName evidence="6">Deoxynucleoside triphosphate triphosphohydrolase SAMHD1</fullName>
    </submittedName>
</protein>
<keyword evidence="3" id="KW-0677">Repeat</keyword>
<dbReference type="SUPFAM" id="SSF109604">
    <property type="entry name" value="HD-domain/PDEase-like"/>
    <property type="match status" value="3"/>
</dbReference>
<dbReference type="SUPFAM" id="SSF49695">
    <property type="entry name" value="gamma-Crystallin-like"/>
    <property type="match status" value="1"/>
</dbReference>
<dbReference type="GO" id="GO:0008832">
    <property type="term" value="F:dGTPase activity"/>
    <property type="evidence" value="ECO:0007669"/>
    <property type="project" value="TreeGrafter"/>
</dbReference>
<keyword evidence="6" id="KW-0378">Hydrolase</keyword>
<dbReference type="PANTHER" id="PTHR11373">
    <property type="entry name" value="DEOXYNUCLEOSIDE TRIPHOSPHATE TRIPHOSPHOHYDROLASE"/>
    <property type="match status" value="1"/>
</dbReference>
<name>A0A5A9PJB9_9TELE</name>
<reference evidence="6 7" key="1">
    <citation type="journal article" date="2019" name="Mol. Ecol. Resour.">
        <title>Chromosome-level genome assembly of Triplophysa tibetana, a fish adapted to the harsh high-altitude environment of the Tibetan Plateau.</title>
        <authorList>
            <person name="Yang X."/>
            <person name="Liu H."/>
            <person name="Ma Z."/>
            <person name="Zou Y."/>
            <person name="Zou M."/>
            <person name="Mao Y."/>
            <person name="Li X."/>
            <person name="Wang H."/>
            <person name="Chen T."/>
            <person name="Wang W."/>
            <person name="Yang R."/>
        </authorList>
    </citation>
    <scope>NUCLEOTIDE SEQUENCE [LARGE SCALE GENOMIC DNA]</scope>
    <source>
        <strain evidence="6">TTIB1903HZAU</strain>
        <tissue evidence="6">Muscle</tissue>
    </source>
</reference>
<comment type="similarity">
    <text evidence="2">Belongs to the beta/gamma-crystallin family.</text>
</comment>
<dbReference type="PANTHER" id="PTHR11373:SF4">
    <property type="entry name" value="DEOXYNUCLEOSIDE TRIPHOSPHATE TRIPHOSPHOHYDROLASE SAMHD1"/>
    <property type="match status" value="1"/>
</dbReference>
<dbReference type="GO" id="GO:0005634">
    <property type="term" value="C:nucleus"/>
    <property type="evidence" value="ECO:0007669"/>
    <property type="project" value="TreeGrafter"/>
</dbReference>
<comment type="similarity">
    <text evidence="1">Belongs to the SAMHD1 family.</text>
</comment>
<dbReference type="Gene3D" id="1.10.3210.10">
    <property type="entry name" value="Hypothetical protein af1432"/>
    <property type="match status" value="3"/>
</dbReference>
<keyword evidence="7" id="KW-1185">Reference proteome</keyword>